<gene>
    <name evidence="2" type="ORF">GTP45_18595</name>
</gene>
<accession>A0A7X4KCZ6</accession>
<dbReference type="PANTHER" id="PTHR46401:SF9">
    <property type="entry name" value="MANNOSYLTRANSFERASE A"/>
    <property type="match status" value="1"/>
</dbReference>
<keyword evidence="3" id="KW-1185">Reference proteome</keyword>
<dbReference type="Gene3D" id="3.40.50.2000">
    <property type="entry name" value="Glycogen Phosphorylase B"/>
    <property type="match status" value="2"/>
</dbReference>
<feature type="domain" description="Glycosyl transferase family 1" evidence="1">
    <location>
        <begin position="338"/>
        <end position="510"/>
    </location>
</feature>
<name>A0A7X4KCZ6_9BURK</name>
<dbReference type="AlphaFoldDB" id="A0A7X4KCZ6"/>
<comment type="caution">
    <text evidence="2">The sequence shown here is derived from an EMBL/GenBank/DDBJ whole genome shotgun (WGS) entry which is preliminary data.</text>
</comment>
<evidence type="ECO:0000313" key="3">
    <source>
        <dbReference type="Proteomes" id="UP000450012"/>
    </source>
</evidence>
<evidence type="ECO:0000259" key="1">
    <source>
        <dbReference type="Pfam" id="PF00534"/>
    </source>
</evidence>
<evidence type="ECO:0000313" key="2">
    <source>
        <dbReference type="EMBL" id="MYM68829.1"/>
    </source>
</evidence>
<proteinExistence type="predicted"/>
<dbReference type="CDD" id="cd03809">
    <property type="entry name" value="GT4_MtfB-like"/>
    <property type="match status" value="1"/>
</dbReference>
<reference evidence="2 3" key="1">
    <citation type="submission" date="2019-12" db="EMBL/GenBank/DDBJ databases">
        <title>Novel species isolated from a subtropical stream in China.</title>
        <authorList>
            <person name="Lu H."/>
        </authorList>
    </citation>
    <scope>NUCLEOTIDE SEQUENCE [LARGE SCALE GENOMIC DNA]</scope>
    <source>
        <strain evidence="2 3">FT55W</strain>
    </source>
</reference>
<feature type="domain" description="Glycosyl transferase family 1" evidence="1">
    <location>
        <begin position="786"/>
        <end position="926"/>
    </location>
</feature>
<dbReference type="InterPro" id="IPR001296">
    <property type="entry name" value="Glyco_trans_1"/>
</dbReference>
<sequence>MRIVIDLQACQNGAAADTAATVALAQAVAQRAASHHTVLILLHARYANSIPALRLAFAGQQIHVFEAPAGDSVWARQAAIAMHATMLADLRADAVWTPGAAVAAAIDGIHVLRISSADGLQAALDALPATATAAPATKPRMAYLSPLPPQQSGIADYSVELIAQLQQFYDIELIVEQPAACEQRLQAAYTLRDIAWFEAHASEYQRVLYHFGNNGVHQHMFELLHQYPGVVVLHDFFLSGVLDNMERDGYLPHAFLSTLYESHGYTGLLAHQRQGRNPSIWQFPCNKGVLDNATGIIVHSEFSRRLAQHWYGGDTGALWQTVPLIRGLPDGYQADSTRQQARAALGLKDDSFMICSFGMMGVTKLNEVLLDAFLDSPLAADPRCQLVFVGAPDPGQYGREISRKIAASPAAGRVRVTGFVSADQYASYLAAADAAVQLRSKTRGETSASVLDCLLYGLPTVVNAHGSSADLPAAVLVKLDDECSSADLGAALTRLHTDVGERHALGQRARAYMAAHHAPEQVGPRFRDAIEQLTAASPQTHYAELLEALRRLPAPAEHELMNTAEAIAVNRLPTAPRQLFVDISALVQTDLKTGIQRVVRSILLGLIEAPPAGYRIEPVYSDGGNRPYRYARAYTLKMLGCEPMALEDAPLEVRSGDMFLGLDLFTNGTAQNLQRLLDMRRRGVQMYFVVYDLLPVLRPDVFPLGAQGYFAEYLDTIDAVSDGLVCISRAVADELHDWLAARPNRSRLDPLQLGYFHLGADIDASAPSFGLPDNAEHVMANIAARPSLLMVGTIEPRKGQQQALEAFELLWQQGVDANLVIVGKQGWMMEALADKMRAHPEREQRLFWLAGVSDEMLLKLYQSCSALLAASIGEGFGLPLIESAQHGLPIIARSLPVFREVGGEHAYYFDADNAAELAVTLQAWLDLHAAGKAPQSSAMPWLTWKDSTDQLVHAVTQQRWYRQLAPSTTGAA</sequence>
<dbReference type="SUPFAM" id="SSF53756">
    <property type="entry name" value="UDP-Glycosyltransferase/glycogen phosphorylase"/>
    <property type="match status" value="2"/>
</dbReference>
<dbReference type="Proteomes" id="UP000450012">
    <property type="component" value="Unassembled WGS sequence"/>
</dbReference>
<dbReference type="RefSeq" id="WP_161015358.1">
    <property type="nucleotide sequence ID" value="NZ_WWCK01000005.1"/>
</dbReference>
<dbReference type="GO" id="GO:0016757">
    <property type="term" value="F:glycosyltransferase activity"/>
    <property type="evidence" value="ECO:0007669"/>
    <property type="project" value="InterPro"/>
</dbReference>
<dbReference type="Pfam" id="PF00534">
    <property type="entry name" value="Glycos_transf_1"/>
    <property type="match status" value="2"/>
</dbReference>
<organism evidence="2 3">
    <name type="scientific">Duganella rivi</name>
    <dbReference type="NCBI Taxonomy" id="2666083"/>
    <lineage>
        <taxon>Bacteria</taxon>
        <taxon>Pseudomonadati</taxon>
        <taxon>Pseudomonadota</taxon>
        <taxon>Betaproteobacteria</taxon>
        <taxon>Burkholderiales</taxon>
        <taxon>Oxalobacteraceae</taxon>
        <taxon>Telluria group</taxon>
        <taxon>Duganella</taxon>
    </lineage>
</organism>
<dbReference type="PANTHER" id="PTHR46401">
    <property type="entry name" value="GLYCOSYLTRANSFERASE WBBK-RELATED"/>
    <property type="match status" value="1"/>
</dbReference>
<dbReference type="GO" id="GO:0009103">
    <property type="term" value="P:lipopolysaccharide biosynthetic process"/>
    <property type="evidence" value="ECO:0007669"/>
    <property type="project" value="TreeGrafter"/>
</dbReference>
<protein>
    <submittedName>
        <fullName evidence="2">Glycosyltransferase</fullName>
    </submittedName>
</protein>
<dbReference type="EMBL" id="WWCK01000005">
    <property type="protein sequence ID" value="MYM68829.1"/>
    <property type="molecule type" value="Genomic_DNA"/>
</dbReference>